<dbReference type="STRING" id="619300.G3ATS7"/>
<dbReference type="FunCoup" id="G3ATS7">
    <property type="interactions" value="490"/>
</dbReference>
<proteinExistence type="inferred from homology"/>
<dbReference type="eggNOG" id="KOG2628">
    <property type="taxonomic scope" value="Eukaryota"/>
</dbReference>
<comment type="catalytic activity">
    <reaction evidence="10">
        <text>[protein]-C-terminal S-[(2E,6E)-farnesyl]-L-cysteine + S-adenosyl-L-methionine = [protein]-C-terminal S-[(2E,6E)-farnesyl]-L-cysteine methyl ester + S-adenosyl-L-homocysteine</text>
        <dbReference type="Rhea" id="RHEA:21672"/>
        <dbReference type="Rhea" id="RHEA-COMP:12125"/>
        <dbReference type="Rhea" id="RHEA-COMP:12126"/>
        <dbReference type="ChEBI" id="CHEBI:57856"/>
        <dbReference type="ChEBI" id="CHEBI:59789"/>
        <dbReference type="ChEBI" id="CHEBI:90510"/>
        <dbReference type="ChEBI" id="CHEBI:90511"/>
        <dbReference type="EC" id="2.1.1.100"/>
    </reaction>
</comment>
<evidence type="ECO:0000256" key="8">
    <source>
        <dbReference type="ARBA" id="ARBA00022989"/>
    </source>
</evidence>
<evidence type="ECO:0000256" key="6">
    <source>
        <dbReference type="ARBA" id="ARBA00022691"/>
    </source>
</evidence>
<protein>
    <recommendedName>
        <fullName evidence="3 10">Protein-S-isoprenylcysteine O-methyltransferase</fullName>
        <ecNumber evidence="3 10">2.1.1.100</ecNumber>
    </recommendedName>
</protein>
<dbReference type="EC" id="2.1.1.100" evidence="3 10"/>
<accession>G3ATS7</accession>
<evidence type="ECO:0000256" key="3">
    <source>
        <dbReference type="ARBA" id="ARBA00012151"/>
    </source>
</evidence>
<evidence type="ECO:0000256" key="10">
    <source>
        <dbReference type="RuleBase" id="RU362022"/>
    </source>
</evidence>
<dbReference type="GO" id="GO:0004671">
    <property type="term" value="F:protein C-terminal S-isoprenylcysteine carboxyl O-methyltransferase activity"/>
    <property type="evidence" value="ECO:0007669"/>
    <property type="project" value="UniProtKB-EC"/>
</dbReference>
<dbReference type="PROSITE" id="PS51564">
    <property type="entry name" value="SAM_ICMT"/>
    <property type="match status" value="1"/>
</dbReference>
<evidence type="ECO:0000256" key="5">
    <source>
        <dbReference type="ARBA" id="ARBA00022679"/>
    </source>
</evidence>
<dbReference type="RefSeq" id="XP_007377274.1">
    <property type="nucleotide sequence ID" value="XM_007377212.1"/>
</dbReference>
<dbReference type="PANTHER" id="PTHR12714:SF9">
    <property type="entry name" value="PROTEIN-S-ISOPRENYLCYSTEINE O-METHYLTRANSFERASE"/>
    <property type="match status" value="1"/>
</dbReference>
<comment type="similarity">
    <text evidence="2 10">Belongs to the class VI-like SAM-binding methyltransferase superfamily. Isoprenylcysteine carboxyl methyltransferase family.</text>
</comment>
<keyword evidence="8 10" id="KW-1133">Transmembrane helix</keyword>
<keyword evidence="5" id="KW-0808">Transferase</keyword>
<sequence>MTTTPEQEDPIERYAQYDPDQVDLIKVMSKSLLLGMSIAFNILILYQQYTYKYYRLNIYFLFLTMFHIFEFINTVLFNITQVDDDSFILEDKEMHGITVLSIAEHFIHVNYWNISSFSSAIGLCLAIGGQIIRSVSMYTAQESFNHYIQRNHKVHNHVLVTHGVYKYIRHPSYFGFFWWFVGLQLYLNNIAVLFIGGYILWKFFKLRIEFEEGFLIKFFGQDYITYKQHTKTFMMI</sequence>
<dbReference type="GO" id="GO:0005789">
    <property type="term" value="C:endoplasmic reticulum membrane"/>
    <property type="evidence" value="ECO:0007669"/>
    <property type="project" value="UniProtKB-SubCell"/>
</dbReference>
<name>G3ATS7_SPAPN</name>
<dbReference type="Pfam" id="PF04140">
    <property type="entry name" value="ICMT"/>
    <property type="match status" value="1"/>
</dbReference>
<dbReference type="InterPro" id="IPR007269">
    <property type="entry name" value="ICMT_MeTrfase"/>
</dbReference>
<keyword evidence="6 10" id="KW-0949">S-adenosyl-L-methionine</keyword>
<dbReference type="Gene3D" id="1.20.120.1630">
    <property type="match status" value="1"/>
</dbReference>
<evidence type="ECO:0000313" key="11">
    <source>
        <dbReference type="EMBL" id="EGW30303.1"/>
    </source>
</evidence>
<dbReference type="PANTHER" id="PTHR12714">
    <property type="entry name" value="PROTEIN-S ISOPRENYLCYSTEINE O-METHYLTRANSFERASE"/>
    <property type="match status" value="1"/>
</dbReference>
<feature type="transmembrane region" description="Helical" evidence="10">
    <location>
        <begin position="176"/>
        <end position="201"/>
    </location>
</feature>
<keyword evidence="10" id="KW-0256">Endoplasmic reticulum</keyword>
<organism evidence="12">
    <name type="scientific">Spathaspora passalidarum (strain NRRL Y-27907 / 11-Y1)</name>
    <dbReference type="NCBI Taxonomy" id="619300"/>
    <lineage>
        <taxon>Eukaryota</taxon>
        <taxon>Fungi</taxon>
        <taxon>Dikarya</taxon>
        <taxon>Ascomycota</taxon>
        <taxon>Saccharomycotina</taxon>
        <taxon>Pichiomycetes</taxon>
        <taxon>Debaryomycetaceae</taxon>
        <taxon>Spathaspora</taxon>
    </lineage>
</organism>
<keyword evidence="7 10" id="KW-0812">Transmembrane</keyword>
<keyword evidence="9 10" id="KW-0472">Membrane</keyword>
<dbReference type="OrthoDB" id="422086at2759"/>
<dbReference type="EMBL" id="GL996505">
    <property type="protein sequence ID" value="EGW30303.1"/>
    <property type="molecule type" value="Genomic_DNA"/>
</dbReference>
<evidence type="ECO:0000256" key="1">
    <source>
        <dbReference type="ARBA" id="ARBA00004141"/>
    </source>
</evidence>
<evidence type="ECO:0000313" key="12">
    <source>
        <dbReference type="Proteomes" id="UP000000709"/>
    </source>
</evidence>
<evidence type="ECO:0000256" key="2">
    <source>
        <dbReference type="ARBA" id="ARBA00009140"/>
    </source>
</evidence>
<keyword evidence="4 10" id="KW-0489">Methyltransferase</keyword>
<keyword evidence="12" id="KW-1185">Reference proteome</keyword>
<dbReference type="InterPro" id="IPR025770">
    <property type="entry name" value="PPMT_MeTrfase"/>
</dbReference>
<comment type="caution">
    <text evidence="10">Lacks conserved residue(s) required for the propagation of feature annotation.</text>
</comment>
<dbReference type="KEGG" id="spaa:SPAPADRAFT_143525"/>
<dbReference type="Proteomes" id="UP000000709">
    <property type="component" value="Unassembled WGS sequence"/>
</dbReference>
<feature type="transmembrane region" description="Helical" evidence="10">
    <location>
        <begin position="27"/>
        <end position="46"/>
    </location>
</feature>
<comment type="subcellular location">
    <subcellularLocation>
        <location evidence="10">Endoplasmic reticulum membrane</location>
        <topology evidence="10">Multi-pass membrane protein</topology>
    </subcellularLocation>
    <subcellularLocation>
        <location evidence="1">Membrane</location>
        <topology evidence="1">Multi-pass membrane protein</topology>
    </subcellularLocation>
</comment>
<dbReference type="InParanoid" id="G3ATS7"/>
<dbReference type="HOGENOM" id="CLU_065200_0_2_1"/>
<reference evidence="11 12" key="1">
    <citation type="journal article" date="2011" name="Proc. Natl. Acad. Sci. U.S.A.">
        <title>Comparative genomics of xylose-fermenting fungi for enhanced biofuel production.</title>
        <authorList>
            <person name="Wohlbach D.J."/>
            <person name="Kuo A."/>
            <person name="Sato T.K."/>
            <person name="Potts K.M."/>
            <person name="Salamov A.A."/>
            <person name="LaButti K.M."/>
            <person name="Sun H."/>
            <person name="Clum A."/>
            <person name="Pangilinan J.L."/>
            <person name="Lindquist E.A."/>
            <person name="Lucas S."/>
            <person name="Lapidus A."/>
            <person name="Jin M."/>
            <person name="Gunawan C."/>
            <person name="Balan V."/>
            <person name="Dale B.E."/>
            <person name="Jeffries T.W."/>
            <person name="Zinkel R."/>
            <person name="Barry K.W."/>
            <person name="Grigoriev I.V."/>
            <person name="Gasch A.P."/>
        </authorList>
    </citation>
    <scope>NUCLEOTIDE SEQUENCE [LARGE SCALE GENOMIC DNA]</scope>
    <source>
        <strain evidence="12">NRRL Y-27907 / 11-Y1</strain>
    </source>
</reference>
<dbReference type="GO" id="GO:0032259">
    <property type="term" value="P:methylation"/>
    <property type="evidence" value="ECO:0007669"/>
    <property type="project" value="UniProtKB-KW"/>
</dbReference>
<evidence type="ECO:0000256" key="7">
    <source>
        <dbReference type="ARBA" id="ARBA00022692"/>
    </source>
</evidence>
<feature type="transmembrane region" description="Helical" evidence="10">
    <location>
        <begin position="58"/>
        <end position="79"/>
    </location>
</feature>
<dbReference type="OMA" id="IKREEAY"/>
<dbReference type="GeneID" id="18870552"/>
<evidence type="ECO:0000256" key="9">
    <source>
        <dbReference type="ARBA" id="ARBA00023136"/>
    </source>
</evidence>
<dbReference type="AlphaFoldDB" id="G3ATS7"/>
<evidence type="ECO:0000256" key="4">
    <source>
        <dbReference type="ARBA" id="ARBA00022603"/>
    </source>
</evidence>
<gene>
    <name evidence="11" type="ORF">SPAPADRAFT_143525</name>
</gene>